<proteinExistence type="predicted"/>
<evidence type="ECO:0000256" key="5">
    <source>
        <dbReference type="SAM" id="MobiDB-lite"/>
    </source>
</evidence>
<keyword evidence="1 3" id="KW-0853">WD repeat</keyword>
<feature type="compositionally biased region" description="Basic and acidic residues" evidence="5">
    <location>
        <begin position="178"/>
        <end position="189"/>
    </location>
</feature>
<feature type="coiled-coil region" evidence="4">
    <location>
        <begin position="120"/>
        <end position="154"/>
    </location>
</feature>
<feature type="repeat" description="WD" evidence="3">
    <location>
        <begin position="488"/>
        <end position="520"/>
    </location>
</feature>
<evidence type="ECO:0000256" key="3">
    <source>
        <dbReference type="PROSITE-ProRule" id="PRU00221"/>
    </source>
</evidence>
<dbReference type="PROSITE" id="PS50082">
    <property type="entry name" value="WD_REPEATS_2"/>
    <property type="match status" value="6"/>
</dbReference>
<dbReference type="PANTHER" id="PTHR14604:SF3">
    <property type="entry name" value="SPERM-ASSOCIATED ANTIGEN 16 PROTEIN"/>
    <property type="match status" value="1"/>
</dbReference>
<dbReference type="PROSITE" id="PS50294">
    <property type="entry name" value="WD_REPEATS_REGION"/>
    <property type="match status" value="5"/>
</dbReference>
<organism evidence="6">
    <name type="scientific">Nothobranchius kuhntae</name>
    <name type="common">Beira killifish</name>
    <dbReference type="NCBI Taxonomy" id="321403"/>
    <lineage>
        <taxon>Eukaryota</taxon>
        <taxon>Metazoa</taxon>
        <taxon>Chordata</taxon>
        <taxon>Craniata</taxon>
        <taxon>Vertebrata</taxon>
        <taxon>Euteleostomi</taxon>
        <taxon>Actinopterygii</taxon>
        <taxon>Neopterygii</taxon>
        <taxon>Teleostei</taxon>
        <taxon>Neoteleostei</taxon>
        <taxon>Acanthomorphata</taxon>
        <taxon>Ovalentaria</taxon>
        <taxon>Atherinomorphae</taxon>
        <taxon>Cyprinodontiformes</taxon>
        <taxon>Nothobranchiidae</taxon>
        <taxon>Nothobranchius</taxon>
    </lineage>
</organism>
<feature type="repeat" description="WD" evidence="3">
    <location>
        <begin position="362"/>
        <end position="403"/>
    </location>
</feature>
<gene>
    <name evidence="6" type="primary">SPAG16</name>
</gene>
<evidence type="ECO:0000256" key="2">
    <source>
        <dbReference type="ARBA" id="ARBA00022737"/>
    </source>
</evidence>
<dbReference type="InterPro" id="IPR019775">
    <property type="entry name" value="WD40_repeat_CS"/>
</dbReference>
<dbReference type="InterPro" id="IPR050995">
    <property type="entry name" value="WD-F-box_domain-protein"/>
</dbReference>
<dbReference type="PANTHER" id="PTHR14604">
    <property type="entry name" value="WD40 REPEAT PF20"/>
    <property type="match status" value="1"/>
</dbReference>
<keyword evidence="4" id="KW-0175">Coiled coil</keyword>
<keyword evidence="2" id="KW-0677">Repeat</keyword>
<name>A0A1A8ICY2_NOTKU</name>
<reference evidence="6" key="1">
    <citation type="submission" date="2016-05" db="EMBL/GenBank/DDBJ databases">
        <authorList>
            <person name="Lavstsen T."/>
            <person name="Jespersen J.S."/>
        </authorList>
    </citation>
    <scope>NUCLEOTIDE SEQUENCE</scope>
    <source>
        <tissue evidence="6">Brain</tissue>
    </source>
</reference>
<dbReference type="PROSITE" id="PS00678">
    <property type="entry name" value="WD_REPEATS_1"/>
    <property type="match status" value="2"/>
</dbReference>
<dbReference type="InterPro" id="IPR001680">
    <property type="entry name" value="WD40_rpt"/>
</dbReference>
<evidence type="ECO:0000313" key="6">
    <source>
        <dbReference type="EMBL" id="SBQ94754.1"/>
    </source>
</evidence>
<protein>
    <submittedName>
        <fullName evidence="6">Sperm associated antigen 16</fullName>
    </submittedName>
</protein>
<feature type="region of interest" description="Disordered" evidence="5">
    <location>
        <begin position="156"/>
        <end position="200"/>
    </location>
</feature>
<evidence type="ECO:0000256" key="4">
    <source>
        <dbReference type="SAM" id="Coils"/>
    </source>
</evidence>
<dbReference type="Gene3D" id="2.130.10.10">
    <property type="entry name" value="YVTN repeat-like/Quinoprotein amine dehydrogenase"/>
    <property type="match status" value="3"/>
</dbReference>
<accession>A0A1A8ICY2</accession>
<feature type="repeat" description="WD" evidence="3">
    <location>
        <begin position="278"/>
        <end position="311"/>
    </location>
</feature>
<evidence type="ECO:0000256" key="1">
    <source>
        <dbReference type="ARBA" id="ARBA00022574"/>
    </source>
</evidence>
<dbReference type="SMART" id="SM00320">
    <property type="entry name" value="WD40"/>
    <property type="match status" value="7"/>
</dbReference>
<dbReference type="PRINTS" id="PR00320">
    <property type="entry name" value="GPROTEINBRPT"/>
</dbReference>
<dbReference type="SUPFAM" id="SSF50978">
    <property type="entry name" value="WD40 repeat-like"/>
    <property type="match status" value="1"/>
</dbReference>
<dbReference type="InterPro" id="IPR020472">
    <property type="entry name" value="WD40_PAC1"/>
</dbReference>
<reference evidence="6" key="2">
    <citation type="submission" date="2016-06" db="EMBL/GenBank/DDBJ databases">
        <title>The genome of a short-lived fish provides insights into sex chromosome evolution and the genetic control of aging.</title>
        <authorList>
            <person name="Reichwald K."/>
            <person name="Felder M."/>
            <person name="Petzold A."/>
            <person name="Koch P."/>
            <person name="Groth M."/>
            <person name="Platzer M."/>
        </authorList>
    </citation>
    <scope>NUCLEOTIDE SEQUENCE</scope>
    <source>
        <tissue evidence="6">Brain</tissue>
    </source>
</reference>
<dbReference type="Pfam" id="PF00400">
    <property type="entry name" value="WD40"/>
    <property type="match status" value="7"/>
</dbReference>
<feature type="repeat" description="WD" evidence="3">
    <location>
        <begin position="404"/>
        <end position="445"/>
    </location>
</feature>
<dbReference type="GO" id="GO:1990716">
    <property type="term" value="C:axonemal central apparatus"/>
    <property type="evidence" value="ECO:0007669"/>
    <property type="project" value="TreeGrafter"/>
</dbReference>
<dbReference type="GO" id="GO:0035082">
    <property type="term" value="P:axoneme assembly"/>
    <property type="evidence" value="ECO:0007669"/>
    <property type="project" value="TreeGrafter"/>
</dbReference>
<feature type="repeat" description="WD" evidence="3">
    <location>
        <begin position="231"/>
        <end position="262"/>
    </location>
</feature>
<dbReference type="EMBL" id="HAED01008542">
    <property type="protein sequence ID" value="SBQ94754.1"/>
    <property type="molecule type" value="Transcribed_RNA"/>
</dbReference>
<dbReference type="CDD" id="cd00200">
    <property type="entry name" value="WD40"/>
    <property type="match status" value="1"/>
</dbReference>
<feature type="repeat" description="WD" evidence="3">
    <location>
        <begin position="320"/>
        <end position="361"/>
    </location>
</feature>
<sequence length="520" mass="57270">MSRESLKEALSFHTMKPEDRVVVEKPEPVDDFLRNFLNRAGLNLTLRSFEAEWYSSAQKTQLGTPSERGSLPDALSHRLLLLKQLETAQAQTHLLKKEVLEGKENLVRMQRETDFHRLQHQKVTEQKKQLVEDLKRLKEHVESYEPVLRQLEEKHQAALKRNPPQRDGVPNSTASKLNQKEKKKEDKPPGKSPIRHAKDSTLPICCRLQSPQQVQIQATEGKSSFRLSFSIRAHELPINSIQLHPGKPMVASASDDRSWRLWALPAGGEKVGQMVLTGEGHSDWLSGCSFHPDGSKLATTSGDAMVRLWDVCGGRCVVILSGHTQITWGCSFHSCGHFLASCSSDGTARLWDLNRHRCKLTLRRHTASVNSVSFLASSNLLLTCSADKTLAVWDARLGVCTSTFKGHQRPCNHASFSAETHAVASCDTGGVVHLWDLRKPASPTAAVEAGPSSANQVAFSQSGRLLAVAGGDSSVRLVDVASCSVSRLMGHKRDVQSVTFDHNGDNLVSAGSDGLILTWS</sequence>
<dbReference type="AlphaFoldDB" id="A0A1A8ICY2"/>
<dbReference type="InterPro" id="IPR015943">
    <property type="entry name" value="WD40/YVTN_repeat-like_dom_sf"/>
</dbReference>
<dbReference type="InterPro" id="IPR036322">
    <property type="entry name" value="WD40_repeat_dom_sf"/>
</dbReference>